<reference evidence="3" key="1">
    <citation type="journal article" date="2019" name="Int. J. Syst. Evol. Microbiol.">
        <title>The Global Catalogue of Microorganisms (GCM) 10K type strain sequencing project: providing services to taxonomists for standard genome sequencing and annotation.</title>
        <authorList>
            <consortium name="The Broad Institute Genomics Platform"/>
            <consortium name="The Broad Institute Genome Sequencing Center for Infectious Disease"/>
            <person name="Wu L."/>
            <person name="Ma J."/>
        </authorList>
    </citation>
    <scope>NUCLEOTIDE SEQUENCE [LARGE SCALE GENOMIC DNA]</scope>
    <source>
        <strain evidence="3">CGMCC 1.16031</strain>
    </source>
</reference>
<comment type="caution">
    <text evidence="2">The sequence shown here is derived from an EMBL/GenBank/DDBJ whole genome shotgun (WGS) entry which is preliminary data.</text>
</comment>
<dbReference type="Pfam" id="PF04351">
    <property type="entry name" value="PilP"/>
    <property type="match status" value="1"/>
</dbReference>
<accession>A0ABW1XFJ6</accession>
<name>A0ABW1XFJ6_9ALTE</name>
<evidence type="ECO:0000256" key="1">
    <source>
        <dbReference type="SAM" id="SignalP"/>
    </source>
</evidence>
<proteinExistence type="predicted"/>
<gene>
    <name evidence="2" type="ORF">ACFP85_01215</name>
</gene>
<feature type="signal peptide" evidence="1">
    <location>
        <begin position="1"/>
        <end position="18"/>
    </location>
</feature>
<dbReference type="PROSITE" id="PS51257">
    <property type="entry name" value="PROKAR_LIPOPROTEIN"/>
    <property type="match status" value="1"/>
</dbReference>
<feature type="chain" id="PRO_5045575037" evidence="1">
    <location>
        <begin position="19"/>
        <end position="178"/>
    </location>
</feature>
<dbReference type="EMBL" id="JBHSUS010000001">
    <property type="protein sequence ID" value="MFC6438780.1"/>
    <property type="molecule type" value="Genomic_DNA"/>
</dbReference>
<evidence type="ECO:0000313" key="2">
    <source>
        <dbReference type="EMBL" id="MFC6438780.1"/>
    </source>
</evidence>
<keyword evidence="1" id="KW-0732">Signal</keyword>
<sequence length="178" mass="19911">MKKVLMLLPLMTLAGCQADVSDLQAFIQQVNSTTQVTIEKYPEFSRMPPFEYTGKDKRNPFQRPKRETYEVADTKNVNCPQPDFRRQKQPLERYGIDALQFKGSFDAMGTKWGLVQSSDGGLYKVKPGDFLGLFYGKVTSITPDAIVISEMLPDGTGCWLRKDAKLTKASAAGEQSDV</sequence>
<keyword evidence="3" id="KW-1185">Reference proteome</keyword>
<protein>
    <submittedName>
        <fullName evidence="2">Pilus assembly protein PilP</fullName>
    </submittedName>
</protein>
<dbReference type="InterPro" id="IPR007446">
    <property type="entry name" value="PilP"/>
</dbReference>
<dbReference type="PIRSF" id="PIRSF016481">
    <property type="entry name" value="Pilus_assembly_PilP"/>
    <property type="match status" value="1"/>
</dbReference>
<organism evidence="2 3">
    <name type="scientific">Pseudobowmanella zhangzhouensis</name>
    <dbReference type="NCBI Taxonomy" id="1537679"/>
    <lineage>
        <taxon>Bacteria</taxon>
        <taxon>Pseudomonadati</taxon>
        <taxon>Pseudomonadota</taxon>
        <taxon>Gammaproteobacteria</taxon>
        <taxon>Alteromonadales</taxon>
        <taxon>Alteromonadaceae</taxon>
    </lineage>
</organism>
<evidence type="ECO:0000313" key="3">
    <source>
        <dbReference type="Proteomes" id="UP001596364"/>
    </source>
</evidence>
<dbReference type="Proteomes" id="UP001596364">
    <property type="component" value="Unassembled WGS sequence"/>
</dbReference>
<dbReference type="Gene3D" id="2.30.30.830">
    <property type="match status" value="1"/>
</dbReference>
<dbReference type="RefSeq" id="WP_131259338.1">
    <property type="nucleotide sequence ID" value="NZ_JBHSUS010000001.1"/>
</dbReference>